<dbReference type="SUPFAM" id="SSF53474">
    <property type="entry name" value="alpha/beta-Hydrolases"/>
    <property type="match status" value="1"/>
</dbReference>
<feature type="compositionally biased region" description="Basic residues" evidence="1">
    <location>
        <begin position="1"/>
        <end position="13"/>
    </location>
</feature>
<dbReference type="InterPro" id="IPR000073">
    <property type="entry name" value="AB_hydrolase_1"/>
</dbReference>
<proteinExistence type="predicted"/>
<evidence type="ECO:0000313" key="3">
    <source>
        <dbReference type="EMBL" id="MFC4357111.1"/>
    </source>
</evidence>
<dbReference type="Proteomes" id="UP001595921">
    <property type="component" value="Unassembled WGS sequence"/>
</dbReference>
<sequence>MDGVTHHGRRTVYRRFDRSGGDDGDGEDTGDRDGNGGSEPGAMLCIHGSGGSSGVWKAQSRLADRRPVVALDLSGHGESEDVDADPGYGCLSAYADDVVAVARETDARVLVGNSLGGAVAMTVALERGGDLDLDGLVLAGTGARLAVLDDLLHWLEGDFERAVEFLHAPDRLFHDPDERYLSESREAMLEAGQAVTSRDFHTCHVFDVRDRLGDVDVPALAVVGEHDQLTPPYYHEFLAEEMPDCDLAVVEDAAHLAMVEQPEAFNAALEEFFERL</sequence>
<dbReference type="GO" id="GO:0016787">
    <property type="term" value="F:hydrolase activity"/>
    <property type="evidence" value="ECO:0007669"/>
    <property type="project" value="UniProtKB-KW"/>
</dbReference>
<feature type="domain" description="AB hydrolase-1" evidence="2">
    <location>
        <begin position="44"/>
        <end position="268"/>
    </location>
</feature>
<dbReference type="PANTHER" id="PTHR43194:SF2">
    <property type="entry name" value="PEROXISOMAL MEMBRANE PROTEIN LPX1"/>
    <property type="match status" value="1"/>
</dbReference>
<dbReference type="RefSeq" id="WP_267622594.1">
    <property type="nucleotide sequence ID" value="NZ_JAODIW010000006.1"/>
</dbReference>
<organism evidence="3 4">
    <name type="scientific">Halobium salinum</name>
    <dbReference type="NCBI Taxonomy" id="1364940"/>
    <lineage>
        <taxon>Archaea</taxon>
        <taxon>Methanobacteriati</taxon>
        <taxon>Methanobacteriota</taxon>
        <taxon>Stenosarchaea group</taxon>
        <taxon>Halobacteria</taxon>
        <taxon>Halobacteriales</taxon>
        <taxon>Haloferacaceae</taxon>
        <taxon>Halobium</taxon>
    </lineage>
</organism>
<reference evidence="3 4" key="1">
    <citation type="journal article" date="2019" name="Int. J. Syst. Evol. Microbiol.">
        <title>The Global Catalogue of Microorganisms (GCM) 10K type strain sequencing project: providing services to taxonomists for standard genome sequencing and annotation.</title>
        <authorList>
            <consortium name="The Broad Institute Genomics Platform"/>
            <consortium name="The Broad Institute Genome Sequencing Center for Infectious Disease"/>
            <person name="Wu L."/>
            <person name="Ma J."/>
        </authorList>
    </citation>
    <scope>NUCLEOTIDE SEQUENCE [LARGE SCALE GENOMIC DNA]</scope>
    <source>
        <strain evidence="3 4">CGMCC 1.12553</strain>
    </source>
</reference>
<feature type="region of interest" description="Disordered" evidence="1">
    <location>
        <begin position="1"/>
        <end position="43"/>
    </location>
</feature>
<name>A0ABD5P9E5_9EURY</name>
<dbReference type="PANTHER" id="PTHR43194">
    <property type="entry name" value="HYDROLASE ALPHA/BETA FOLD FAMILY"/>
    <property type="match status" value="1"/>
</dbReference>
<evidence type="ECO:0000259" key="2">
    <source>
        <dbReference type="Pfam" id="PF12697"/>
    </source>
</evidence>
<protein>
    <submittedName>
        <fullName evidence="3">Alpha/beta fold hydrolase</fullName>
    </submittedName>
</protein>
<dbReference type="AlphaFoldDB" id="A0ABD5P9E5"/>
<keyword evidence="4" id="KW-1185">Reference proteome</keyword>
<dbReference type="Pfam" id="PF12697">
    <property type="entry name" value="Abhydrolase_6"/>
    <property type="match status" value="1"/>
</dbReference>
<dbReference type="InterPro" id="IPR050228">
    <property type="entry name" value="Carboxylesterase_BioH"/>
</dbReference>
<keyword evidence="3" id="KW-0378">Hydrolase</keyword>
<dbReference type="PRINTS" id="PR00111">
    <property type="entry name" value="ABHYDROLASE"/>
</dbReference>
<comment type="caution">
    <text evidence="3">The sequence shown here is derived from an EMBL/GenBank/DDBJ whole genome shotgun (WGS) entry which is preliminary data.</text>
</comment>
<dbReference type="Gene3D" id="3.40.50.1820">
    <property type="entry name" value="alpha/beta hydrolase"/>
    <property type="match status" value="1"/>
</dbReference>
<dbReference type="InterPro" id="IPR029058">
    <property type="entry name" value="AB_hydrolase_fold"/>
</dbReference>
<gene>
    <name evidence="3" type="ORF">ACFO0N_04000</name>
</gene>
<dbReference type="EMBL" id="JBHSDS010000003">
    <property type="protein sequence ID" value="MFC4357111.1"/>
    <property type="molecule type" value="Genomic_DNA"/>
</dbReference>
<evidence type="ECO:0000313" key="4">
    <source>
        <dbReference type="Proteomes" id="UP001595921"/>
    </source>
</evidence>
<accession>A0ABD5P9E5</accession>
<evidence type="ECO:0000256" key="1">
    <source>
        <dbReference type="SAM" id="MobiDB-lite"/>
    </source>
</evidence>